<reference evidence="1" key="1">
    <citation type="submission" date="2019-10" db="EMBL/GenBank/DDBJ databases">
        <title>Draft genome sequece of Microseira wollei NIES-4236.</title>
        <authorList>
            <person name="Yamaguchi H."/>
            <person name="Suzuki S."/>
            <person name="Kawachi M."/>
        </authorList>
    </citation>
    <scope>NUCLEOTIDE SEQUENCE</scope>
    <source>
        <strain evidence="1">NIES-4236</strain>
    </source>
</reference>
<evidence type="ECO:0000313" key="2">
    <source>
        <dbReference type="Proteomes" id="UP001050975"/>
    </source>
</evidence>
<protein>
    <submittedName>
        <fullName evidence="1">Uncharacterized protein</fullName>
    </submittedName>
</protein>
<gene>
    <name evidence="1" type="ORF">MiSe_82890</name>
</gene>
<proteinExistence type="predicted"/>
<dbReference type="Proteomes" id="UP001050975">
    <property type="component" value="Unassembled WGS sequence"/>
</dbReference>
<keyword evidence="2" id="KW-1185">Reference proteome</keyword>
<name>A0AAV3XSL6_9CYAN</name>
<organism evidence="1 2">
    <name type="scientific">Microseira wollei NIES-4236</name>
    <dbReference type="NCBI Taxonomy" id="2530354"/>
    <lineage>
        <taxon>Bacteria</taxon>
        <taxon>Bacillati</taxon>
        <taxon>Cyanobacteriota</taxon>
        <taxon>Cyanophyceae</taxon>
        <taxon>Oscillatoriophycideae</taxon>
        <taxon>Aerosakkonematales</taxon>
        <taxon>Aerosakkonemataceae</taxon>
        <taxon>Microseira</taxon>
    </lineage>
</organism>
<comment type="caution">
    <text evidence="1">The sequence shown here is derived from an EMBL/GenBank/DDBJ whole genome shotgun (WGS) entry which is preliminary data.</text>
</comment>
<dbReference type="RefSeq" id="WP_226592296.1">
    <property type="nucleotide sequence ID" value="NZ_BLAY01000224.1"/>
</dbReference>
<evidence type="ECO:0000313" key="1">
    <source>
        <dbReference type="EMBL" id="GET43465.1"/>
    </source>
</evidence>
<accession>A0AAV3XSL6</accession>
<dbReference type="EMBL" id="BLAY01000224">
    <property type="protein sequence ID" value="GET43465.1"/>
    <property type="molecule type" value="Genomic_DNA"/>
</dbReference>
<dbReference type="AlphaFoldDB" id="A0AAV3XSL6"/>
<sequence length="114" mass="12593">MQRTFSDLGKVVRQSFLVVGLISLLSLSGLSIFTTQPSLAAAYKDNSSVLDKGSNSQSVKSREEAYDKAIKAIDDPEGLEKVYEKNLEKYEKENPQPGIIESAKEVIKEVTQPE</sequence>